<proteinExistence type="predicted"/>
<protein>
    <recommendedName>
        <fullName evidence="1">Aminoglycoside phosphotransferase domain-containing protein</fullName>
    </recommendedName>
</protein>
<dbReference type="PANTHER" id="PTHR21310">
    <property type="entry name" value="AMINOGLYCOSIDE PHOSPHOTRANSFERASE-RELATED-RELATED"/>
    <property type="match status" value="1"/>
</dbReference>
<dbReference type="InterPro" id="IPR002575">
    <property type="entry name" value="Aminoglycoside_PTrfase"/>
</dbReference>
<dbReference type="AlphaFoldDB" id="A0A2B7WVA2"/>
<sequence length="258" mass="29647">MQFDHIAQWLQRLLGDSPEQLAIKLAGKYRGGERRKACQWKNGAFNVCYRVQSDSELEAIVRFSALGRSIFRAEKVDNEVVVLRFLHRHTAIPVPEVVENGKTWTGPFIVISYINGTPLANILKDPNIKGRPVLDPQISDRDLQRAYYEMSKLLLALSKLEFPKIGALVESPDGKFTVVRRPFTYSMNELSTLANVPRHVFPKTVFESAHDYFKYLASQHMLHFLLQCNGAVEDEADCRKKFTTRCLFRKLIRRTHPV</sequence>
<keyword evidence="3" id="KW-1185">Reference proteome</keyword>
<reference evidence="2 3" key="1">
    <citation type="submission" date="2017-10" db="EMBL/GenBank/DDBJ databases">
        <title>Comparative genomics in systemic dimorphic fungi from Ajellomycetaceae.</title>
        <authorList>
            <person name="Munoz J.F."/>
            <person name="Mcewen J.G."/>
            <person name="Clay O.K."/>
            <person name="Cuomo C.A."/>
        </authorList>
    </citation>
    <scope>NUCLEOTIDE SEQUENCE [LARGE SCALE GENOMIC DNA]</scope>
    <source>
        <strain evidence="2 3">UAMH7299</strain>
    </source>
</reference>
<feature type="domain" description="Aminoglycoside phosphotransferase" evidence="1">
    <location>
        <begin position="46"/>
        <end position="161"/>
    </location>
</feature>
<gene>
    <name evidence="2" type="ORF">AJ80_09178</name>
</gene>
<evidence type="ECO:0000313" key="3">
    <source>
        <dbReference type="Proteomes" id="UP000224634"/>
    </source>
</evidence>
<dbReference type="OrthoDB" id="4132742at2759"/>
<evidence type="ECO:0000259" key="1">
    <source>
        <dbReference type="Pfam" id="PF01636"/>
    </source>
</evidence>
<dbReference type="EMBL" id="PDNA01000251">
    <property type="protein sequence ID" value="PGH00487.1"/>
    <property type="molecule type" value="Genomic_DNA"/>
</dbReference>
<comment type="caution">
    <text evidence="2">The sequence shown here is derived from an EMBL/GenBank/DDBJ whole genome shotgun (WGS) entry which is preliminary data.</text>
</comment>
<organism evidence="2 3">
    <name type="scientific">Polytolypa hystricis (strain UAMH7299)</name>
    <dbReference type="NCBI Taxonomy" id="1447883"/>
    <lineage>
        <taxon>Eukaryota</taxon>
        <taxon>Fungi</taxon>
        <taxon>Dikarya</taxon>
        <taxon>Ascomycota</taxon>
        <taxon>Pezizomycotina</taxon>
        <taxon>Eurotiomycetes</taxon>
        <taxon>Eurotiomycetidae</taxon>
        <taxon>Onygenales</taxon>
        <taxon>Onygenales incertae sedis</taxon>
        <taxon>Polytolypa</taxon>
    </lineage>
</organism>
<dbReference type="STRING" id="1447883.A0A2B7WVA2"/>
<accession>A0A2B7WVA2</accession>
<dbReference type="Proteomes" id="UP000224634">
    <property type="component" value="Unassembled WGS sequence"/>
</dbReference>
<name>A0A2B7WVA2_POLH7</name>
<dbReference type="SUPFAM" id="SSF56112">
    <property type="entry name" value="Protein kinase-like (PK-like)"/>
    <property type="match status" value="1"/>
</dbReference>
<dbReference type="InterPro" id="IPR011009">
    <property type="entry name" value="Kinase-like_dom_sf"/>
</dbReference>
<evidence type="ECO:0000313" key="2">
    <source>
        <dbReference type="EMBL" id="PGH00487.1"/>
    </source>
</evidence>
<dbReference type="InterPro" id="IPR051678">
    <property type="entry name" value="AGP_Transferase"/>
</dbReference>
<dbReference type="PANTHER" id="PTHR21310:SF37">
    <property type="entry name" value="AMINOGLYCOSIDE PHOSPHOTRANSFERASE DOMAIN-CONTAINING PROTEIN"/>
    <property type="match status" value="1"/>
</dbReference>
<dbReference type="Pfam" id="PF01636">
    <property type="entry name" value="APH"/>
    <property type="match status" value="1"/>
</dbReference>
<dbReference type="Gene3D" id="3.30.200.20">
    <property type="entry name" value="Phosphorylase Kinase, domain 1"/>
    <property type="match status" value="1"/>
</dbReference>